<dbReference type="PROSITE" id="PS00061">
    <property type="entry name" value="ADH_SHORT"/>
    <property type="match status" value="1"/>
</dbReference>
<dbReference type="AlphaFoldDB" id="A0AA94HHJ4"/>
<dbReference type="PRINTS" id="PR00081">
    <property type="entry name" value="GDHRDH"/>
</dbReference>
<reference evidence="9 10" key="1">
    <citation type="submission" date="2016-10" db="EMBL/GenBank/DDBJ databases">
        <authorList>
            <person name="Varghese N."/>
            <person name="Submissions S."/>
        </authorList>
    </citation>
    <scope>NUCLEOTIDE SEQUENCE [LARGE SCALE GENOMIC DNA]</scope>
    <source>
        <strain evidence="9 10">CGMCC 1.6501</strain>
    </source>
</reference>
<dbReference type="PANTHER" id="PTHR43639">
    <property type="entry name" value="OXIDOREDUCTASE, SHORT-CHAIN DEHYDROGENASE/REDUCTASE FAMILY (AFU_ORTHOLOGUE AFUA_5G02870)"/>
    <property type="match status" value="1"/>
</dbReference>
<comment type="caution">
    <text evidence="9">The sequence shown here is derived from an EMBL/GenBank/DDBJ whole genome shotgun (WGS) entry which is preliminary data.</text>
</comment>
<dbReference type="EC" id="1.1.1.304" evidence="3"/>
<evidence type="ECO:0000313" key="9">
    <source>
        <dbReference type="EMBL" id="SFK90250.1"/>
    </source>
</evidence>
<comment type="catalytic activity">
    <reaction evidence="8">
        <text>(S)-acetoin + NAD(+) = diacetyl + NADH + H(+)</text>
        <dbReference type="Rhea" id="RHEA:27286"/>
        <dbReference type="ChEBI" id="CHEBI:15378"/>
        <dbReference type="ChEBI" id="CHEBI:15687"/>
        <dbReference type="ChEBI" id="CHEBI:16583"/>
        <dbReference type="ChEBI" id="CHEBI:57540"/>
        <dbReference type="ChEBI" id="CHEBI:57945"/>
        <dbReference type="EC" id="1.1.1.304"/>
    </reaction>
</comment>
<name>A0AA94HHJ4_9STAP</name>
<dbReference type="InterPro" id="IPR020904">
    <property type="entry name" value="Sc_DH/Rdtase_CS"/>
</dbReference>
<dbReference type="InterPro" id="IPR002347">
    <property type="entry name" value="SDR_fam"/>
</dbReference>
<dbReference type="Proteomes" id="UP000183090">
    <property type="component" value="Unassembled WGS sequence"/>
</dbReference>
<dbReference type="GO" id="GO:0008206">
    <property type="term" value="P:bile acid metabolic process"/>
    <property type="evidence" value="ECO:0007669"/>
    <property type="project" value="UniProtKB-ARBA"/>
</dbReference>
<dbReference type="PRINTS" id="PR00080">
    <property type="entry name" value="SDRFAMILY"/>
</dbReference>
<evidence type="ECO:0000256" key="2">
    <source>
        <dbReference type="ARBA" id="ARBA00006484"/>
    </source>
</evidence>
<dbReference type="EMBL" id="FOTB01000005">
    <property type="protein sequence ID" value="SFK90250.1"/>
    <property type="molecule type" value="Genomic_DNA"/>
</dbReference>
<sequence>MIKTESGEHVYKELNGKTAVVTGGSSGIGKAIVERFFSEGMNVLFSFHSDEEAADKIAGALDSDRVLTQKCDVTKEEEVIALVRHAIDHFGGVDVMVNNAGIQADVPSHELAVEDFDKVINTNLRGVFIGSKEAIKHYLDTDKKGSIINISSVHEIIPWPHYAHYTASKGGVKLLTQTLALEYSRLGIRVNNIAPGSVNTPINEDFFSTAEEKKGADDFVPMGFVAEPEHISNIAAFMASEESIYITGQSIVADGGLSLYPSHRNPEHDG</sequence>
<dbReference type="NCBIfam" id="NF005559">
    <property type="entry name" value="PRK07231.1"/>
    <property type="match status" value="1"/>
</dbReference>
<evidence type="ECO:0000256" key="3">
    <source>
        <dbReference type="ARBA" id="ARBA00012848"/>
    </source>
</evidence>
<organism evidence="9 10">
    <name type="scientific">Salinicoccus halodurans</name>
    <dbReference type="NCBI Taxonomy" id="407035"/>
    <lineage>
        <taxon>Bacteria</taxon>
        <taxon>Bacillati</taxon>
        <taxon>Bacillota</taxon>
        <taxon>Bacilli</taxon>
        <taxon>Bacillales</taxon>
        <taxon>Staphylococcaceae</taxon>
        <taxon>Salinicoccus</taxon>
    </lineage>
</organism>
<evidence type="ECO:0000256" key="8">
    <source>
        <dbReference type="ARBA" id="ARBA00047315"/>
    </source>
</evidence>
<dbReference type="Gene3D" id="3.40.50.720">
    <property type="entry name" value="NAD(P)-binding Rossmann-like Domain"/>
    <property type="match status" value="1"/>
</dbReference>
<evidence type="ECO:0000256" key="1">
    <source>
        <dbReference type="ARBA" id="ARBA00003200"/>
    </source>
</evidence>
<accession>A0AA94HHJ4</accession>
<keyword evidence="5" id="KW-0560">Oxidoreductase</keyword>
<comment type="function">
    <text evidence="1">Catalyzes the irreversible reduction of 2,3-butanediol to (S)-acetoin in the presence of NADH.</text>
</comment>
<evidence type="ECO:0000313" key="10">
    <source>
        <dbReference type="Proteomes" id="UP000183090"/>
    </source>
</evidence>
<comment type="similarity">
    <text evidence="2">Belongs to the short-chain dehydrogenases/reductases (SDR) family.</text>
</comment>
<proteinExistence type="inferred from homology"/>
<dbReference type="FunFam" id="3.40.50.720:FF:000084">
    <property type="entry name" value="Short-chain dehydrogenase reductase"/>
    <property type="match status" value="1"/>
</dbReference>
<protein>
    <recommendedName>
        <fullName evidence="4">Diacetyl reductase [(S)-acetoin forming]</fullName>
        <ecNumber evidence="3">1.1.1.304</ecNumber>
    </recommendedName>
    <alternativeName>
        <fullName evidence="6">Acetoin(diacetyl) reductase</fullName>
    </alternativeName>
    <alternativeName>
        <fullName evidence="7">Meso-2,3-butanediol dehydrogenase</fullName>
    </alternativeName>
</protein>
<evidence type="ECO:0000256" key="5">
    <source>
        <dbReference type="ARBA" id="ARBA00023002"/>
    </source>
</evidence>
<dbReference type="Pfam" id="PF13561">
    <property type="entry name" value="adh_short_C2"/>
    <property type="match status" value="1"/>
</dbReference>
<dbReference type="RefSeq" id="WP_420806933.1">
    <property type="nucleotide sequence ID" value="NZ_CP011366.1"/>
</dbReference>
<dbReference type="PANTHER" id="PTHR43639:SF1">
    <property type="entry name" value="SHORT-CHAIN DEHYDROGENASE_REDUCTASE FAMILY PROTEIN"/>
    <property type="match status" value="1"/>
</dbReference>
<gene>
    <name evidence="9" type="ORF">SAMN05216235_2420</name>
</gene>
<dbReference type="InterPro" id="IPR036291">
    <property type="entry name" value="NAD(P)-bd_dom_sf"/>
</dbReference>
<evidence type="ECO:0000256" key="7">
    <source>
        <dbReference type="ARBA" id="ARBA00031758"/>
    </source>
</evidence>
<evidence type="ECO:0000256" key="4">
    <source>
        <dbReference type="ARBA" id="ARBA00016110"/>
    </source>
</evidence>
<dbReference type="GO" id="GO:0052588">
    <property type="term" value="F:diacetyl reductase ((S)-acetoin forming) (NAD+) activity"/>
    <property type="evidence" value="ECO:0007669"/>
    <property type="project" value="UniProtKB-EC"/>
</dbReference>
<dbReference type="SUPFAM" id="SSF51735">
    <property type="entry name" value="NAD(P)-binding Rossmann-fold domains"/>
    <property type="match status" value="1"/>
</dbReference>
<evidence type="ECO:0000256" key="6">
    <source>
        <dbReference type="ARBA" id="ARBA00029989"/>
    </source>
</evidence>